<evidence type="ECO:0000313" key="3">
    <source>
        <dbReference type="EMBL" id="AOV01695.1"/>
    </source>
</evidence>
<keyword evidence="5" id="KW-1185">Reference proteome</keyword>
<gene>
    <name evidence="3" type="ORF">BI380_10180</name>
    <name evidence="4" type="ORF">BI380_14170</name>
</gene>
<accession>A0ABN4SFX8</accession>
<sequence>MAKSGLGAEVLKFAQDVVGGKFPACRYVKRACQRHIDDLERSKDSDARYFFDEKEAQRKIALIELLPHTKGEWAFKRQLVTLEPWQKFGLACTFGWKRKSDGLRRFRESYWEVNRKNGKSVIAAGVGLAMFTLDNEFGAEVYSGATTEKQAWEVFRPARLMVKRSPMLVEAAGIEINASNLNKPADGSRFEPIIGNPGDGASPSCSIVDEYHEHDSDVLYTTMLTGMGARKQPLMFIITTAGANIEGPCYDKRREVVEMLEGTVPNDELFGWIWTIDEGDDWKDPAVLAKANPNIGVSVYQEYLESQQRRAIQQARFTNTFKTKHLGVWVTAKSGFFNVAQWESLKDETLTLEKFEGQPCVLGFDLARKLDMNSMARLFWRDIDGKRHYYSVAPKFWVPEDTVMNADNRRMAERFQKWVNAGLMTQTDGAEIDYREILEEAKEANRLNPVQASPIDPSGATNLAHQLDDEGLSPITITQNYTNMSDPMKELEAAIASGRFHHDGNPIMTWCMANVIGKTLPGNDDVVRPIKQGNDNKIDGALAQIMAVGRVMVPPETPTKYGVFFV</sequence>
<dbReference type="RefSeq" id="WP_046239038.1">
    <property type="nucleotide sequence ID" value="NZ_CBCSDN010000064.1"/>
</dbReference>
<organism evidence="4 5">
    <name type="scientific">Delftia tsuruhatensis</name>
    <dbReference type="NCBI Taxonomy" id="180282"/>
    <lineage>
        <taxon>Bacteria</taxon>
        <taxon>Pseudomonadati</taxon>
        <taxon>Pseudomonadota</taxon>
        <taxon>Betaproteobacteria</taxon>
        <taxon>Burkholderiales</taxon>
        <taxon>Comamonadaceae</taxon>
        <taxon>Delftia</taxon>
    </lineage>
</organism>
<dbReference type="Pfam" id="PF03354">
    <property type="entry name" value="TerL_ATPase"/>
    <property type="match status" value="1"/>
</dbReference>
<dbReference type="InterPro" id="IPR027417">
    <property type="entry name" value="P-loop_NTPase"/>
</dbReference>
<protein>
    <submittedName>
        <fullName evidence="4">Terminase</fullName>
    </submittedName>
</protein>
<evidence type="ECO:0000259" key="1">
    <source>
        <dbReference type="Pfam" id="PF03354"/>
    </source>
</evidence>
<proteinExistence type="predicted"/>
<dbReference type="Proteomes" id="UP000095607">
    <property type="component" value="Chromosome"/>
</dbReference>
<feature type="domain" description="Terminase large subunit-like ATPase" evidence="1">
    <location>
        <begin position="84"/>
        <end position="254"/>
    </location>
</feature>
<reference evidence="4 5" key="1">
    <citation type="submission" date="2016-09" db="EMBL/GenBank/DDBJ databases">
        <title>Complete genome sequence of Deltia acidovorans CM13 isolated from murine proximal colonic tissue.</title>
        <authorList>
            <person name="Saffarian A."/>
        </authorList>
    </citation>
    <scope>NUCLEOTIDE SEQUENCE [LARGE SCALE GENOMIC DNA]</scope>
    <source>
        <strain evidence="4 5">CM13</strain>
    </source>
</reference>
<evidence type="ECO:0000313" key="4">
    <source>
        <dbReference type="EMBL" id="AOV02401.1"/>
    </source>
</evidence>
<feature type="domain" description="Terminase large subunit-like endonuclease" evidence="2">
    <location>
        <begin position="266"/>
        <end position="551"/>
    </location>
</feature>
<name>A0ABN4SFX8_9BURK</name>
<dbReference type="EMBL" id="CP017420">
    <property type="protein sequence ID" value="AOV02401.1"/>
    <property type="molecule type" value="Genomic_DNA"/>
</dbReference>
<dbReference type="Gene3D" id="3.40.50.300">
    <property type="entry name" value="P-loop containing nucleotide triphosphate hydrolases"/>
    <property type="match status" value="1"/>
</dbReference>
<evidence type="ECO:0000259" key="2">
    <source>
        <dbReference type="Pfam" id="PF20441"/>
    </source>
</evidence>
<dbReference type="InterPro" id="IPR046461">
    <property type="entry name" value="TerL_ATPase"/>
</dbReference>
<dbReference type="InterPro" id="IPR046462">
    <property type="entry name" value="TerL_nuclease"/>
</dbReference>
<dbReference type="PANTHER" id="PTHR41287">
    <property type="match status" value="1"/>
</dbReference>
<dbReference type="InterPro" id="IPR005021">
    <property type="entry name" value="Terminase_largesu-like"/>
</dbReference>
<dbReference type="PANTHER" id="PTHR41287:SF1">
    <property type="entry name" value="PROTEIN YMFN"/>
    <property type="match status" value="1"/>
</dbReference>
<evidence type="ECO:0000313" key="5">
    <source>
        <dbReference type="Proteomes" id="UP000095607"/>
    </source>
</evidence>
<dbReference type="EMBL" id="CP017420">
    <property type="protein sequence ID" value="AOV01695.1"/>
    <property type="molecule type" value="Genomic_DNA"/>
</dbReference>
<dbReference type="Pfam" id="PF20441">
    <property type="entry name" value="TerL_nuclease"/>
    <property type="match status" value="1"/>
</dbReference>